<protein>
    <submittedName>
        <fullName evidence="2">Uncharacterized protein</fullName>
    </submittedName>
</protein>
<dbReference type="PATRIC" id="fig|1348663.4.peg.7472"/>
<sequence>MLGLHLITVTKWRTRAATDWTAYLQARAADRRTRRSGPEAATAVVNPDSGTPPGG</sequence>
<feature type="region of interest" description="Disordered" evidence="1">
    <location>
        <begin position="29"/>
        <end position="55"/>
    </location>
</feature>
<evidence type="ECO:0000313" key="3">
    <source>
        <dbReference type="Proteomes" id="UP000027178"/>
    </source>
</evidence>
<dbReference type="EMBL" id="JNBY01000174">
    <property type="protein sequence ID" value="KDN80518.1"/>
    <property type="molecule type" value="Genomic_DNA"/>
</dbReference>
<name>A0A066YG92_9ACTN</name>
<evidence type="ECO:0000313" key="2">
    <source>
        <dbReference type="EMBL" id="KDN80518.1"/>
    </source>
</evidence>
<dbReference type="RefSeq" id="WP_157032497.1">
    <property type="nucleotide sequence ID" value="NZ_KK853998.1"/>
</dbReference>
<proteinExistence type="predicted"/>
<gene>
    <name evidence="2" type="ORF">KCH_77520</name>
</gene>
<dbReference type="AlphaFoldDB" id="A0A066YG92"/>
<organism evidence="2 3">
    <name type="scientific">Kitasatospora cheerisanensis KCTC 2395</name>
    <dbReference type="NCBI Taxonomy" id="1348663"/>
    <lineage>
        <taxon>Bacteria</taxon>
        <taxon>Bacillati</taxon>
        <taxon>Actinomycetota</taxon>
        <taxon>Actinomycetes</taxon>
        <taxon>Kitasatosporales</taxon>
        <taxon>Streptomycetaceae</taxon>
        <taxon>Kitasatospora</taxon>
    </lineage>
</organism>
<accession>A0A066YG92</accession>
<dbReference type="OrthoDB" id="3405537at2"/>
<dbReference type="HOGENOM" id="CLU_3026263_0_0_11"/>
<dbReference type="Proteomes" id="UP000027178">
    <property type="component" value="Unassembled WGS sequence"/>
</dbReference>
<reference evidence="2 3" key="1">
    <citation type="submission" date="2014-05" db="EMBL/GenBank/DDBJ databases">
        <title>Draft Genome Sequence of Kitasatospora cheerisanensis KCTC 2395.</title>
        <authorList>
            <person name="Nam D.H."/>
        </authorList>
    </citation>
    <scope>NUCLEOTIDE SEQUENCE [LARGE SCALE GENOMIC DNA]</scope>
    <source>
        <strain evidence="2 3">KCTC 2395</strain>
    </source>
</reference>
<evidence type="ECO:0000256" key="1">
    <source>
        <dbReference type="SAM" id="MobiDB-lite"/>
    </source>
</evidence>
<comment type="caution">
    <text evidence="2">The sequence shown here is derived from an EMBL/GenBank/DDBJ whole genome shotgun (WGS) entry which is preliminary data.</text>
</comment>
<keyword evidence="3" id="KW-1185">Reference proteome</keyword>